<organism evidence="1 2">
    <name type="scientific">Avena sativa</name>
    <name type="common">Oat</name>
    <dbReference type="NCBI Taxonomy" id="4498"/>
    <lineage>
        <taxon>Eukaryota</taxon>
        <taxon>Viridiplantae</taxon>
        <taxon>Streptophyta</taxon>
        <taxon>Embryophyta</taxon>
        <taxon>Tracheophyta</taxon>
        <taxon>Spermatophyta</taxon>
        <taxon>Magnoliopsida</taxon>
        <taxon>Liliopsida</taxon>
        <taxon>Poales</taxon>
        <taxon>Poaceae</taxon>
        <taxon>BOP clade</taxon>
        <taxon>Pooideae</taxon>
        <taxon>Poodae</taxon>
        <taxon>Poeae</taxon>
        <taxon>Poeae Chloroplast Group 1 (Aveneae type)</taxon>
        <taxon>Aveninae</taxon>
        <taxon>Avena</taxon>
    </lineage>
</organism>
<reference evidence="1" key="1">
    <citation type="submission" date="2021-05" db="EMBL/GenBank/DDBJ databases">
        <authorList>
            <person name="Scholz U."/>
            <person name="Mascher M."/>
            <person name="Fiebig A."/>
        </authorList>
    </citation>
    <scope>NUCLEOTIDE SEQUENCE [LARGE SCALE GENOMIC DNA]</scope>
</reference>
<name>A0ACD5WGB1_AVESA</name>
<protein>
    <submittedName>
        <fullName evidence="1">Uncharacterized protein</fullName>
    </submittedName>
</protein>
<evidence type="ECO:0000313" key="1">
    <source>
        <dbReference type="EnsemblPlants" id="AVESA.00010b.r2.4AG0627920.1.CDS"/>
    </source>
</evidence>
<dbReference type="Proteomes" id="UP001732700">
    <property type="component" value="Chromosome 4A"/>
</dbReference>
<sequence>MFDTRRSPGLDAARHAKPANHRAPMALWHPPGCGVSSHHARDVPLLVISDESLLGFRSTERRVAAPALRSHKSSPQSPPHFKNAAAVSGNNRPRPAVPLLHCASVVASVCVCVCVSAMAEQLISTTVHEKLPDNYVRAEAERPRLEEVVADADIPVVDLANPDRAEVVAQIGAACRSHGFFQVLNHGLPVEVMRAAMAVAHEFFRLSPEEKAKLYSDDPAKKMRLSTSFNVRKETVHNWRDYLRLHCYPLEQFVPDWPANPPPFRDTMSEYCKEVRDLGFRLYAAISESLGLDKDYIKKVLGEQEQHMAVNFYPKCPSPELTYGLPAHTDPNALTILLMDEQVAGLQVLKEGKWIAVNPRPNALVINLGDQLQALSNGRYKSVWHRAVVNSDRARMSIASFLCPCNSVTLGPAEKLIGEETPAVYRNYTYDEYYKKFWSRNLDQEHCLELFRTKL</sequence>
<evidence type="ECO:0000313" key="2">
    <source>
        <dbReference type="Proteomes" id="UP001732700"/>
    </source>
</evidence>
<dbReference type="EnsemblPlants" id="AVESA.00010b.r2.4AG0627920.1">
    <property type="protein sequence ID" value="AVESA.00010b.r2.4AG0627920.1.CDS"/>
    <property type="gene ID" value="AVESA.00010b.r2.4AG0627920"/>
</dbReference>
<keyword evidence="2" id="KW-1185">Reference proteome</keyword>
<accession>A0ACD5WGB1</accession>
<reference evidence="1" key="2">
    <citation type="submission" date="2025-09" db="UniProtKB">
        <authorList>
            <consortium name="EnsemblPlants"/>
        </authorList>
    </citation>
    <scope>IDENTIFICATION</scope>
</reference>
<proteinExistence type="predicted"/>